<dbReference type="PANTHER" id="PTHR11742:SF49">
    <property type="entry name" value="ALPHA-1,2-MANNOSIDASE"/>
    <property type="match status" value="1"/>
</dbReference>
<dbReference type="InterPro" id="IPR050749">
    <property type="entry name" value="Glycosyl_Hydrolase_47"/>
</dbReference>
<name>A0ABP0AKA5_9PEZI</name>
<feature type="compositionally biased region" description="Pro residues" evidence="7">
    <location>
        <begin position="43"/>
        <end position="56"/>
    </location>
</feature>
<evidence type="ECO:0000256" key="3">
    <source>
        <dbReference type="ARBA" id="ARBA00007658"/>
    </source>
</evidence>
<comment type="pathway">
    <text evidence="2">Protein modification; protein glycosylation.</text>
</comment>
<dbReference type="EC" id="3.2.1.-" evidence="6"/>
<dbReference type="Pfam" id="PF01532">
    <property type="entry name" value="Glyco_hydro_47"/>
    <property type="match status" value="1"/>
</dbReference>
<dbReference type="InterPro" id="IPR001382">
    <property type="entry name" value="Glyco_hydro_47"/>
</dbReference>
<dbReference type="PANTHER" id="PTHR11742">
    <property type="entry name" value="MANNOSYL-OLIGOSACCHARIDE ALPHA-1,2-MANNOSIDASE-RELATED"/>
    <property type="match status" value="1"/>
</dbReference>
<dbReference type="PRINTS" id="PR00747">
    <property type="entry name" value="GLYHDRLASE47"/>
</dbReference>
<evidence type="ECO:0000256" key="1">
    <source>
        <dbReference type="ARBA" id="ARBA00001913"/>
    </source>
</evidence>
<evidence type="ECO:0000313" key="9">
    <source>
        <dbReference type="Proteomes" id="UP001642405"/>
    </source>
</evidence>
<sequence>MLGPMRRWRTFVIIAALFTCAFWALLRRDPELLDRYRAQGPIPDAPPAKVPPPPQRPEGDANAVQLRLAKLPDRYPVTSFKQLPTPNSDTLAEGPLVPEIQKQPAPAEAAEAREVRMARLAAVKASFDRSWAGYKDNAWMADEVKPLSGAPYNDLEKLGGWAATLVDTLDTLWIMGMHDEFRMAVRACEAIDFGKTDADTVHVFETTIRYLGGFIGAYEISNKAYPQLLRKATEIGEILLGAFDTPNRLPMGRWDWRAYARGEMQTSAPHAMLSAEIGTLSLEFTRLTQLTGDVRYYDAVQRISDVLAAHQQITKLPGMWPVVIDASKPAFDEDATFTINGKADSLFEYLPKQWLLLGGALAQPREMYEKWLPVAKKHLFRRVINAWNLKLVLPGEARVSDDPMTGRTVTTTARGEHLGCFAGGMVGLAARAFGGPDANANLDLAAQLTDGCVWSYNVTATGVGPEKFFFASCGGPNELQTGLRCSYSEDKWQAALKEHWKVAATLGGASEGDDANTKADAAVAQIMQEGRLAPGLLDIDNPHYLLRPEAIESVFVMWRLTGDTAWQEKAWHMFQRVVRHTGAAPNSKPDQVAAAAIDDVTRADSTALMDRMESFWLAETLKYFYLVFEDFDVLSLDEWVFNTEAHPFRRTVWSSE</sequence>
<evidence type="ECO:0000256" key="4">
    <source>
        <dbReference type="ARBA" id="ARBA00022801"/>
    </source>
</evidence>
<dbReference type="InterPro" id="IPR036026">
    <property type="entry name" value="Seven-hairpin_glycosidases"/>
</dbReference>
<evidence type="ECO:0000256" key="7">
    <source>
        <dbReference type="SAM" id="MobiDB-lite"/>
    </source>
</evidence>
<accession>A0ABP0AKA5</accession>
<evidence type="ECO:0000313" key="8">
    <source>
        <dbReference type="EMBL" id="CAK7208260.1"/>
    </source>
</evidence>
<organism evidence="8 9">
    <name type="scientific">Sporothrix curviconia</name>
    <dbReference type="NCBI Taxonomy" id="1260050"/>
    <lineage>
        <taxon>Eukaryota</taxon>
        <taxon>Fungi</taxon>
        <taxon>Dikarya</taxon>
        <taxon>Ascomycota</taxon>
        <taxon>Pezizomycotina</taxon>
        <taxon>Sordariomycetes</taxon>
        <taxon>Sordariomycetidae</taxon>
        <taxon>Ophiostomatales</taxon>
        <taxon>Ophiostomataceae</taxon>
        <taxon>Sporothrix</taxon>
    </lineage>
</organism>
<comment type="similarity">
    <text evidence="3 6">Belongs to the glycosyl hydrolase 47 family.</text>
</comment>
<dbReference type="Proteomes" id="UP001642405">
    <property type="component" value="Unassembled WGS sequence"/>
</dbReference>
<evidence type="ECO:0000256" key="2">
    <source>
        <dbReference type="ARBA" id="ARBA00004922"/>
    </source>
</evidence>
<feature type="region of interest" description="Disordered" evidence="7">
    <location>
        <begin position="37"/>
        <end position="61"/>
    </location>
</feature>
<keyword evidence="6" id="KW-0326">Glycosidase</keyword>
<comment type="cofactor">
    <cofactor evidence="1">
        <name>Ca(2+)</name>
        <dbReference type="ChEBI" id="CHEBI:29108"/>
    </cofactor>
</comment>
<proteinExistence type="inferred from homology"/>
<dbReference type="SUPFAM" id="SSF48225">
    <property type="entry name" value="Seven-hairpin glycosidases"/>
    <property type="match status" value="1"/>
</dbReference>
<keyword evidence="4 6" id="KW-0378">Hydrolase</keyword>
<dbReference type="EMBL" id="CAWUHB010000001">
    <property type="protein sequence ID" value="CAK7208260.1"/>
    <property type="molecule type" value="Genomic_DNA"/>
</dbReference>
<evidence type="ECO:0000256" key="6">
    <source>
        <dbReference type="RuleBase" id="RU361193"/>
    </source>
</evidence>
<comment type="caution">
    <text evidence="8">The sequence shown here is derived from an EMBL/GenBank/DDBJ whole genome shotgun (WGS) entry which is preliminary data.</text>
</comment>
<gene>
    <name evidence="8" type="ORF">SCUCBS95973_000042</name>
</gene>
<dbReference type="InterPro" id="IPR012341">
    <property type="entry name" value="6hp_glycosidase-like_sf"/>
</dbReference>
<keyword evidence="5" id="KW-1015">Disulfide bond</keyword>
<protein>
    <recommendedName>
        <fullName evidence="6">alpha-1,2-Mannosidase</fullName>
        <ecNumber evidence="6">3.2.1.-</ecNumber>
    </recommendedName>
</protein>
<keyword evidence="9" id="KW-1185">Reference proteome</keyword>
<evidence type="ECO:0000256" key="5">
    <source>
        <dbReference type="ARBA" id="ARBA00023157"/>
    </source>
</evidence>
<dbReference type="Gene3D" id="1.50.10.10">
    <property type="match status" value="1"/>
</dbReference>
<reference evidence="8 9" key="1">
    <citation type="submission" date="2024-01" db="EMBL/GenBank/DDBJ databases">
        <authorList>
            <person name="Allen C."/>
            <person name="Tagirdzhanova G."/>
        </authorList>
    </citation>
    <scope>NUCLEOTIDE SEQUENCE [LARGE SCALE GENOMIC DNA]</scope>
</reference>